<feature type="region of interest" description="Disordered" evidence="6">
    <location>
        <begin position="1"/>
        <end position="97"/>
    </location>
</feature>
<dbReference type="GO" id="GO:0006874">
    <property type="term" value="P:intracellular calcium ion homeostasis"/>
    <property type="evidence" value="ECO:0007669"/>
    <property type="project" value="TreeGrafter"/>
</dbReference>
<feature type="compositionally biased region" description="Polar residues" evidence="6">
    <location>
        <begin position="49"/>
        <end position="67"/>
    </location>
</feature>
<dbReference type="PANTHER" id="PTHR31323">
    <property type="entry name" value="MECHANOSENSITIVE ION CHANNEL PROTEIN MSY2"/>
    <property type="match status" value="1"/>
</dbReference>
<dbReference type="InterPro" id="IPR010920">
    <property type="entry name" value="LSM_dom_sf"/>
</dbReference>
<dbReference type="Pfam" id="PF00924">
    <property type="entry name" value="MS_channel_2nd"/>
    <property type="match status" value="1"/>
</dbReference>
<gene>
    <name evidence="9" type="ORF">O181_008855</name>
</gene>
<feature type="transmembrane region" description="Helical" evidence="7">
    <location>
        <begin position="519"/>
        <end position="540"/>
    </location>
</feature>
<dbReference type="Proteomes" id="UP000765509">
    <property type="component" value="Unassembled WGS sequence"/>
</dbReference>
<dbReference type="InterPro" id="IPR011992">
    <property type="entry name" value="EF-hand-dom_pair"/>
</dbReference>
<reference evidence="9" key="1">
    <citation type="submission" date="2021-03" db="EMBL/GenBank/DDBJ databases">
        <title>Draft genome sequence of rust myrtle Austropuccinia psidii MF-1, a brazilian biotype.</title>
        <authorList>
            <person name="Quecine M.C."/>
            <person name="Pachon D.M.R."/>
            <person name="Bonatelli M.L."/>
            <person name="Correr F.H."/>
            <person name="Franceschini L.M."/>
            <person name="Leite T.F."/>
            <person name="Margarido G.R.A."/>
            <person name="Almeida C.A."/>
            <person name="Ferrarezi J.A."/>
            <person name="Labate C.A."/>
        </authorList>
    </citation>
    <scope>NUCLEOTIDE SEQUENCE</scope>
    <source>
        <strain evidence="9">MF-1</strain>
    </source>
</reference>
<protein>
    <recommendedName>
        <fullName evidence="8">EF-hand domain-containing protein</fullName>
    </recommendedName>
</protein>
<feature type="domain" description="EF-hand" evidence="8">
    <location>
        <begin position="462"/>
        <end position="497"/>
    </location>
</feature>
<dbReference type="PROSITE" id="PS50222">
    <property type="entry name" value="EF_HAND_2"/>
    <property type="match status" value="1"/>
</dbReference>
<dbReference type="AlphaFoldDB" id="A0A9Q3BQR4"/>
<evidence type="ECO:0000256" key="7">
    <source>
        <dbReference type="SAM" id="Phobius"/>
    </source>
</evidence>
<dbReference type="SMART" id="SM00054">
    <property type="entry name" value="EFh"/>
    <property type="match status" value="2"/>
</dbReference>
<dbReference type="InterPro" id="IPR058650">
    <property type="entry name" value="Msy1/2-like"/>
</dbReference>
<keyword evidence="4 7" id="KW-1133">Transmembrane helix</keyword>
<evidence type="ECO:0000259" key="8">
    <source>
        <dbReference type="PROSITE" id="PS50222"/>
    </source>
</evidence>
<evidence type="ECO:0000256" key="3">
    <source>
        <dbReference type="ARBA" id="ARBA00022837"/>
    </source>
</evidence>
<feature type="transmembrane region" description="Helical" evidence="7">
    <location>
        <begin position="552"/>
        <end position="570"/>
    </location>
</feature>
<feature type="transmembrane region" description="Helical" evidence="7">
    <location>
        <begin position="175"/>
        <end position="204"/>
    </location>
</feature>
<dbReference type="GO" id="GO:0005509">
    <property type="term" value="F:calcium ion binding"/>
    <property type="evidence" value="ECO:0007669"/>
    <property type="project" value="InterPro"/>
</dbReference>
<dbReference type="InterPro" id="IPR023408">
    <property type="entry name" value="MscS_beta-dom_sf"/>
</dbReference>
<sequence length="772" mass="87793">MSENQTSTGHPVPLSPSINDDSAQPLIADGLTRDARSGGILHHSRVESDSVQLMTNISQKEVTSSPKHSNRGLSGDSKNGKPFDWQESDESELDGNERLERQQQKADKIFDSQRQEKPIHHAKRLRKVYLRFMRLSRWFRTTLLFLLGSGLAILPALVVLLRFPNSPARAHVLAWSTWVAINIAAACATSIFVDVLPLGVLKFFQWFYGETPERLKTQVALWMNVKLWIKVVLNLTWYWVILLVIFSDYFSFRSDDRLQYFRQIEKVAAAAFTLGAALLAEKTLLQIIKLNFHRTSLKDRIRENERALWALDCLAAAKTVSHTHKKRSSRVLDNLIQTARQPRVIGKSTSHTKSGDQAPIRDSNPAQVDTTSKEIPSVPAVDARPSEGKAKTKKRQSSNLHHMTEQLTTVITNATFKDGRRRVPGELASAYSARRLARKLFEGLDEDCGGTLTRNEFEPYFQTTEDAAVAFQIFDKDGNGNVDRKEMRNAVSRIYRERKELADSLRVGLFEIQPKSSTVLMFASGVLLAVACLVTLFIWLFIFNPQQTSSRLVPMATIILGFSFVFGNAAKNLFESMLFIFSTHPYDVGDQVIIDNSHMFVVEFGLFSTTFRRVDGQIIVAPNSVLSSKKHILNIRRSGSMWEATNIMVAFDTPLEVLHSLRERLRHYVSEHPREWKGGLDVHIDFMKNQNMIQLMVAMEHKDNWQDWAGRLDRRTELMKEMKRILDKLNVIYKLPVQPVSFAPPIRPHPCFSAPSKQPGNTSGTLHQRRFI</sequence>
<keyword evidence="5 7" id="KW-0472">Membrane</keyword>
<comment type="caution">
    <text evidence="9">The sequence shown here is derived from an EMBL/GenBank/DDBJ whole genome shotgun (WGS) entry which is preliminary data.</text>
</comment>
<feature type="transmembrane region" description="Helical" evidence="7">
    <location>
        <begin position="143"/>
        <end position="163"/>
    </location>
</feature>
<evidence type="ECO:0000256" key="5">
    <source>
        <dbReference type="ARBA" id="ARBA00023136"/>
    </source>
</evidence>
<keyword evidence="3" id="KW-0106">Calcium</keyword>
<dbReference type="GO" id="GO:0005262">
    <property type="term" value="F:calcium channel activity"/>
    <property type="evidence" value="ECO:0007669"/>
    <property type="project" value="TreeGrafter"/>
</dbReference>
<dbReference type="Pfam" id="PF25886">
    <property type="entry name" value="Msy1"/>
    <property type="match status" value="1"/>
</dbReference>
<dbReference type="InterPro" id="IPR002048">
    <property type="entry name" value="EF_hand_dom"/>
</dbReference>
<feature type="region of interest" description="Disordered" evidence="6">
    <location>
        <begin position="342"/>
        <end position="405"/>
    </location>
</feature>
<evidence type="ECO:0000256" key="6">
    <source>
        <dbReference type="SAM" id="MobiDB-lite"/>
    </source>
</evidence>
<feature type="region of interest" description="Disordered" evidence="6">
    <location>
        <begin position="753"/>
        <end position="772"/>
    </location>
</feature>
<dbReference type="FunFam" id="2.30.30.60:FF:000006">
    <property type="entry name" value="Predicted mechanosensitive ion channel"/>
    <property type="match status" value="1"/>
</dbReference>
<dbReference type="InterPro" id="IPR018247">
    <property type="entry name" value="EF_Hand_1_Ca_BS"/>
</dbReference>
<feature type="compositionally biased region" description="Polar residues" evidence="6">
    <location>
        <begin position="755"/>
        <end position="766"/>
    </location>
</feature>
<dbReference type="SUPFAM" id="SSF50182">
    <property type="entry name" value="Sm-like ribonucleoproteins"/>
    <property type="match status" value="1"/>
</dbReference>
<feature type="compositionally biased region" description="Polar residues" evidence="6">
    <location>
        <begin position="364"/>
        <end position="374"/>
    </location>
</feature>
<dbReference type="OrthoDB" id="544685at2759"/>
<dbReference type="InterPro" id="IPR006685">
    <property type="entry name" value="MscS_channel_2nd"/>
</dbReference>
<feature type="transmembrane region" description="Helical" evidence="7">
    <location>
        <begin position="225"/>
        <end position="247"/>
    </location>
</feature>
<dbReference type="Gene3D" id="2.30.30.60">
    <property type="match status" value="1"/>
</dbReference>
<dbReference type="PROSITE" id="PS00018">
    <property type="entry name" value="EF_HAND_1"/>
    <property type="match status" value="1"/>
</dbReference>
<accession>A0A9Q3BQR4</accession>
<name>A0A9Q3BQR4_9BASI</name>
<dbReference type="Gene3D" id="1.10.238.10">
    <property type="entry name" value="EF-hand"/>
    <property type="match status" value="1"/>
</dbReference>
<evidence type="ECO:0000313" key="10">
    <source>
        <dbReference type="Proteomes" id="UP000765509"/>
    </source>
</evidence>
<evidence type="ECO:0000313" key="9">
    <source>
        <dbReference type="EMBL" id="MBW0469140.1"/>
    </source>
</evidence>
<organism evidence="9 10">
    <name type="scientific">Austropuccinia psidii MF-1</name>
    <dbReference type="NCBI Taxonomy" id="1389203"/>
    <lineage>
        <taxon>Eukaryota</taxon>
        <taxon>Fungi</taxon>
        <taxon>Dikarya</taxon>
        <taxon>Basidiomycota</taxon>
        <taxon>Pucciniomycotina</taxon>
        <taxon>Pucciniomycetes</taxon>
        <taxon>Pucciniales</taxon>
        <taxon>Sphaerophragmiaceae</taxon>
        <taxon>Austropuccinia</taxon>
    </lineage>
</organism>
<dbReference type="SUPFAM" id="SSF47473">
    <property type="entry name" value="EF-hand"/>
    <property type="match status" value="1"/>
</dbReference>
<evidence type="ECO:0000256" key="4">
    <source>
        <dbReference type="ARBA" id="ARBA00022989"/>
    </source>
</evidence>
<proteinExistence type="predicted"/>
<comment type="subcellular location">
    <subcellularLocation>
        <location evidence="1">Membrane</location>
    </subcellularLocation>
</comment>
<dbReference type="PANTHER" id="PTHR31323:SF11">
    <property type="entry name" value="EF-HAND DOMAIN-CONTAINING PROTEIN"/>
    <property type="match status" value="1"/>
</dbReference>
<keyword evidence="2 7" id="KW-0812">Transmembrane</keyword>
<evidence type="ECO:0000256" key="1">
    <source>
        <dbReference type="ARBA" id="ARBA00004370"/>
    </source>
</evidence>
<keyword evidence="10" id="KW-1185">Reference proteome</keyword>
<dbReference type="GO" id="GO:0016020">
    <property type="term" value="C:membrane"/>
    <property type="evidence" value="ECO:0007669"/>
    <property type="project" value="UniProtKB-SubCell"/>
</dbReference>
<evidence type="ECO:0000256" key="2">
    <source>
        <dbReference type="ARBA" id="ARBA00022692"/>
    </source>
</evidence>
<dbReference type="EMBL" id="AVOT02002091">
    <property type="protein sequence ID" value="MBW0469140.1"/>
    <property type="molecule type" value="Genomic_DNA"/>
</dbReference>